<dbReference type="EMBL" id="CABIJS010000010">
    <property type="protein sequence ID" value="VUZ38930.1"/>
    <property type="molecule type" value="Genomic_DNA"/>
</dbReference>
<protein>
    <recommendedName>
        <fullName evidence="4">SH3 domain-containing protein</fullName>
    </recommendedName>
</protein>
<organism evidence="5 6">
    <name type="scientific">Hymenolepis diminuta</name>
    <name type="common">Rat tapeworm</name>
    <dbReference type="NCBI Taxonomy" id="6216"/>
    <lineage>
        <taxon>Eukaryota</taxon>
        <taxon>Metazoa</taxon>
        <taxon>Spiralia</taxon>
        <taxon>Lophotrochozoa</taxon>
        <taxon>Platyhelminthes</taxon>
        <taxon>Cestoda</taxon>
        <taxon>Eucestoda</taxon>
        <taxon>Cyclophyllidea</taxon>
        <taxon>Hymenolepididae</taxon>
        <taxon>Hymenolepis</taxon>
    </lineage>
</organism>
<feature type="compositionally biased region" description="Polar residues" evidence="3">
    <location>
        <begin position="135"/>
        <end position="153"/>
    </location>
</feature>
<dbReference type="PROSITE" id="PS50002">
    <property type="entry name" value="SH3"/>
    <property type="match status" value="1"/>
</dbReference>
<feature type="compositionally biased region" description="Low complexity" evidence="3">
    <location>
        <begin position="353"/>
        <end position="364"/>
    </location>
</feature>
<accession>A0A564XVD8</accession>
<feature type="compositionally biased region" description="Basic and acidic residues" evidence="3">
    <location>
        <begin position="121"/>
        <end position="131"/>
    </location>
</feature>
<evidence type="ECO:0000256" key="3">
    <source>
        <dbReference type="SAM" id="MobiDB-lite"/>
    </source>
</evidence>
<sequence length="449" mass="50972">MRKGQRKRSNSYSRNSRPELEEFFESVYERMKNLAIAQKFYKARNDKELSVQPGDFFEVLDDAGSWWCLRAPSGRTGHVPKTHLEIVPNPLSKESDRYNDQNVDPIVVKVPVIVKASVKHHEVEEQVKSKPPELQPSSQTITNQSAVSRQPSSLTPPPPVEVPQRQYPEPKQEIPFSAPAAAPNEQKAELSSNYPVPPPQSIFPPVKYGDRQGYQTVVKEVIREVPSYRHYRRNKSRYESKRDISPQYSDASGSTSSSSSSGVASWISDGAQRRGSSRNRRSKSQQKTHHSARRSVTQPSKAEPSPPSPHRCCHSGKDCRYRSVCCYSSKGSRARSTITDVSHRESNKRDPHQSLQQNQQQQPQQPMIILLEAPKQETPQPEMIEGQMAEDYYDPNNQPQISIVLPPNAQLGPAMSTYTPMQTVMQTQPQYAQAPTYYNWTPQYYQSYA</sequence>
<feature type="compositionally biased region" description="Low complexity" evidence="3">
    <location>
        <begin position="249"/>
        <end position="269"/>
    </location>
</feature>
<feature type="region of interest" description="Disordered" evidence="3">
    <location>
        <begin position="121"/>
        <end position="208"/>
    </location>
</feature>
<reference evidence="5 6" key="1">
    <citation type="submission" date="2019-07" db="EMBL/GenBank/DDBJ databases">
        <authorList>
            <person name="Jastrzebski P J."/>
            <person name="Paukszto L."/>
            <person name="Jastrzebski P J."/>
        </authorList>
    </citation>
    <scope>NUCLEOTIDE SEQUENCE [LARGE SCALE GENOMIC DNA]</scope>
    <source>
        <strain evidence="5 6">WMS-il1</strain>
    </source>
</reference>
<feature type="domain" description="SH3" evidence="4">
    <location>
        <begin position="30"/>
        <end position="89"/>
    </location>
</feature>
<dbReference type="SUPFAM" id="SSF50044">
    <property type="entry name" value="SH3-domain"/>
    <property type="match status" value="1"/>
</dbReference>
<keyword evidence="1 2" id="KW-0728">SH3 domain</keyword>
<dbReference type="InterPro" id="IPR001452">
    <property type="entry name" value="SH3_domain"/>
</dbReference>
<name>A0A564XVD8_HYMDI</name>
<keyword evidence="6" id="KW-1185">Reference proteome</keyword>
<evidence type="ECO:0000256" key="1">
    <source>
        <dbReference type="ARBA" id="ARBA00022443"/>
    </source>
</evidence>
<feature type="region of interest" description="Disordered" evidence="3">
    <location>
        <begin position="233"/>
        <end position="314"/>
    </location>
</feature>
<feature type="compositionally biased region" description="Basic and acidic residues" evidence="3">
    <location>
        <begin position="341"/>
        <end position="352"/>
    </location>
</feature>
<dbReference type="InterPro" id="IPR036028">
    <property type="entry name" value="SH3-like_dom_sf"/>
</dbReference>
<proteinExistence type="predicted"/>
<evidence type="ECO:0000259" key="4">
    <source>
        <dbReference type="PROSITE" id="PS50002"/>
    </source>
</evidence>
<feature type="region of interest" description="Disordered" evidence="3">
    <location>
        <begin position="332"/>
        <end position="364"/>
    </location>
</feature>
<feature type="compositionally biased region" description="Basic residues" evidence="3">
    <location>
        <begin position="275"/>
        <end position="293"/>
    </location>
</feature>
<dbReference type="Proteomes" id="UP000321570">
    <property type="component" value="Unassembled WGS sequence"/>
</dbReference>
<dbReference type="Pfam" id="PF07653">
    <property type="entry name" value="SH3_2"/>
    <property type="match status" value="1"/>
</dbReference>
<gene>
    <name evidence="5" type="ORF">WMSIL1_LOCUS311</name>
</gene>
<evidence type="ECO:0000313" key="5">
    <source>
        <dbReference type="EMBL" id="VUZ38930.1"/>
    </source>
</evidence>
<dbReference type="Gene3D" id="2.30.30.40">
    <property type="entry name" value="SH3 Domains"/>
    <property type="match status" value="1"/>
</dbReference>
<dbReference type="AlphaFoldDB" id="A0A564XVD8"/>
<dbReference type="SMART" id="SM00326">
    <property type="entry name" value="SH3"/>
    <property type="match status" value="1"/>
</dbReference>
<evidence type="ECO:0000313" key="6">
    <source>
        <dbReference type="Proteomes" id="UP000321570"/>
    </source>
</evidence>
<evidence type="ECO:0000256" key="2">
    <source>
        <dbReference type="PROSITE-ProRule" id="PRU00192"/>
    </source>
</evidence>